<dbReference type="GO" id="GO:0005777">
    <property type="term" value="C:peroxisome"/>
    <property type="evidence" value="ECO:0007669"/>
    <property type="project" value="TreeGrafter"/>
</dbReference>
<evidence type="ECO:0000313" key="3">
    <source>
        <dbReference type="Proteomes" id="UP000712281"/>
    </source>
</evidence>
<sequence>MNCARAGVENHNHQWHSETSCFVFVVDRLKELIKCNGYQVAPAELEALLLAHPEIADAAVIP</sequence>
<dbReference type="AlphaFoldDB" id="A0A8S9I8C4"/>
<dbReference type="Gene3D" id="3.30.300.30">
    <property type="match status" value="1"/>
</dbReference>
<accession>A0A8S9I8C4</accession>
<dbReference type="SUPFAM" id="SSF56801">
    <property type="entry name" value="Acetyl-CoA synthetase-like"/>
    <property type="match status" value="1"/>
</dbReference>
<organism evidence="2 3">
    <name type="scientific">Brassica cretica</name>
    <name type="common">Mustard</name>
    <dbReference type="NCBI Taxonomy" id="69181"/>
    <lineage>
        <taxon>Eukaryota</taxon>
        <taxon>Viridiplantae</taxon>
        <taxon>Streptophyta</taxon>
        <taxon>Embryophyta</taxon>
        <taxon>Tracheophyta</taxon>
        <taxon>Spermatophyta</taxon>
        <taxon>Magnoliopsida</taxon>
        <taxon>eudicotyledons</taxon>
        <taxon>Gunneridae</taxon>
        <taxon>Pentapetalae</taxon>
        <taxon>rosids</taxon>
        <taxon>malvids</taxon>
        <taxon>Brassicales</taxon>
        <taxon>Brassicaceae</taxon>
        <taxon>Brassiceae</taxon>
        <taxon>Brassica</taxon>
    </lineage>
</organism>
<dbReference type="PANTHER" id="PTHR24096">
    <property type="entry name" value="LONG-CHAIN-FATTY-ACID--COA LIGASE"/>
    <property type="match status" value="1"/>
</dbReference>
<protein>
    <recommendedName>
        <fullName evidence="4">AMP-binding enzyme C-terminal domain-containing protein</fullName>
    </recommendedName>
</protein>
<gene>
    <name evidence="2" type="ORF">F2Q68_00024628</name>
</gene>
<dbReference type="GO" id="GO:0016405">
    <property type="term" value="F:CoA-ligase activity"/>
    <property type="evidence" value="ECO:0007669"/>
    <property type="project" value="TreeGrafter"/>
</dbReference>
<evidence type="ECO:0000256" key="1">
    <source>
        <dbReference type="ARBA" id="ARBA00022598"/>
    </source>
</evidence>
<dbReference type="EMBL" id="QGKW02001911">
    <property type="protein sequence ID" value="KAF2566030.1"/>
    <property type="molecule type" value="Genomic_DNA"/>
</dbReference>
<dbReference type="Proteomes" id="UP000712281">
    <property type="component" value="Unassembled WGS sequence"/>
</dbReference>
<evidence type="ECO:0000313" key="2">
    <source>
        <dbReference type="EMBL" id="KAF2566030.1"/>
    </source>
</evidence>
<proteinExistence type="predicted"/>
<comment type="caution">
    <text evidence="2">The sequence shown here is derived from an EMBL/GenBank/DDBJ whole genome shotgun (WGS) entry which is preliminary data.</text>
</comment>
<dbReference type="PANTHER" id="PTHR24096:SF345">
    <property type="entry name" value="4-COUMARATE--COA LIGASE-LIKE 2"/>
    <property type="match status" value="1"/>
</dbReference>
<name>A0A8S9I8C4_BRACR</name>
<evidence type="ECO:0008006" key="4">
    <source>
        <dbReference type="Google" id="ProtNLM"/>
    </source>
</evidence>
<dbReference type="InterPro" id="IPR045851">
    <property type="entry name" value="AMP-bd_C_sf"/>
</dbReference>
<reference evidence="2" key="1">
    <citation type="submission" date="2019-12" db="EMBL/GenBank/DDBJ databases">
        <title>Genome sequencing and annotation of Brassica cretica.</title>
        <authorList>
            <person name="Studholme D.J."/>
            <person name="Sarris P.F."/>
        </authorList>
    </citation>
    <scope>NUCLEOTIDE SEQUENCE</scope>
    <source>
        <strain evidence="2">PFS-001/15</strain>
        <tissue evidence="2">Leaf</tissue>
    </source>
</reference>
<keyword evidence="1" id="KW-0436">Ligase</keyword>